<proteinExistence type="predicted"/>
<dbReference type="Gramene" id="MELO3C003662.2.1">
    <property type="protein sequence ID" value="MELO3C003662.2.1"/>
    <property type="gene ID" value="MELO3C003662.2"/>
</dbReference>
<feature type="compositionally biased region" description="Low complexity" evidence="2">
    <location>
        <begin position="731"/>
        <end position="741"/>
    </location>
</feature>
<organism evidence="4">
    <name type="scientific">Cucumis melo</name>
    <name type="common">Muskmelon</name>
    <dbReference type="NCBI Taxonomy" id="3656"/>
    <lineage>
        <taxon>Eukaryota</taxon>
        <taxon>Viridiplantae</taxon>
        <taxon>Streptophyta</taxon>
        <taxon>Embryophyta</taxon>
        <taxon>Tracheophyta</taxon>
        <taxon>Spermatophyta</taxon>
        <taxon>Magnoliopsida</taxon>
        <taxon>eudicotyledons</taxon>
        <taxon>Gunneridae</taxon>
        <taxon>Pentapetalae</taxon>
        <taxon>rosids</taxon>
        <taxon>fabids</taxon>
        <taxon>Cucurbitales</taxon>
        <taxon>Cucurbitaceae</taxon>
        <taxon>Benincaseae</taxon>
        <taxon>Cucumis</taxon>
    </lineage>
</organism>
<name>A0A9I9CHN2_CUCME</name>
<dbReference type="InterPro" id="IPR037278">
    <property type="entry name" value="ARFGAP/RecO"/>
</dbReference>
<sequence length="749" mass="82635">MSKPFSLALCPSFSLRFSSFLCSSYSLSQLPPSLCHFLLNFHRRSEEDLKFETWQVASRKKSELKGPYCEYIEEKATSISPGYCYMITLKSEVECNTDRHLLELHSSQDGPQYVCTTFLTFVCTNCSGVHREFTHRVKSVSMAKFTAEEVVALQAAGNQRAREIYLKTWDPQRHSYPENSDLHRLRNFIKHVYVDRKYSGERGVDELPRLRLTEKDTSQERRKVAPYCGGLQNLQVEMPRSSSKRETRSPIFYYDERSSPRYSKENNRYGGYRRSFTRIEVVDDRIKDDKPGICRLSNGDSKAVIKLSRSQENLAKSSFAVEFNNKVTTGKKEPTRRVEEDARTNKGINAGGSDQNVVCVDPVETKRDNIESLIDLSISSEPSDATAASSQTQQMPPSNNDNWNAFEPSSTKSTSTAPNANTLEALLFELTVPSTGADKNPTDGPANACTPATLSGSTLTPDFTMGQTVLPISVEASVAETNESVALQTSNASPPQLTSNKGGDIGLQVINGQQLPSTQQKQTFNYPSADFDLNSQLMTSAAVPNFEWTSSSGSNAQGYSSVSTDKIVAADSKPAQGAIIGVGSQPPSLEKSSSTGRKELPLDFFTANYPQVRSSHPGWQTGTQHVMGQNLQYYPTPVAARPTNPFDLDDEKSKFYPQSARASMPPLTGLTERYGYQPEAQYSGTYVGQQVYGSIPSLRPQGVGNFGSSSFPSPFGSFNNTTQQPSSRSYPAPNNTNPTAPSFRNNPFG</sequence>
<dbReference type="GO" id="GO:0005096">
    <property type="term" value="F:GTPase activator activity"/>
    <property type="evidence" value="ECO:0007669"/>
    <property type="project" value="InterPro"/>
</dbReference>
<dbReference type="InterPro" id="IPR001164">
    <property type="entry name" value="ArfGAP_dom"/>
</dbReference>
<evidence type="ECO:0000256" key="1">
    <source>
        <dbReference type="PROSITE-ProRule" id="PRU00288"/>
    </source>
</evidence>
<dbReference type="AlphaFoldDB" id="A0A9I9CHN2"/>
<dbReference type="SUPFAM" id="SSF57863">
    <property type="entry name" value="ArfGap/RecO-like zinc finger"/>
    <property type="match status" value="1"/>
</dbReference>
<dbReference type="EnsemblPlants" id="MELO3C003662.2.1">
    <property type="protein sequence ID" value="MELO3C003662.2.1"/>
    <property type="gene ID" value="MELO3C003662.2"/>
</dbReference>
<dbReference type="SMART" id="SM00105">
    <property type="entry name" value="ArfGap"/>
    <property type="match status" value="1"/>
</dbReference>
<feature type="region of interest" description="Disordered" evidence="2">
    <location>
        <begin position="330"/>
        <end position="355"/>
    </location>
</feature>
<dbReference type="Gene3D" id="1.10.220.150">
    <property type="entry name" value="Arf GTPase activating protein"/>
    <property type="match status" value="1"/>
</dbReference>
<feature type="compositionally biased region" description="Low complexity" evidence="2">
    <location>
        <begin position="706"/>
        <end position="720"/>
    </location>
</feature>
<feature type="region of interest" description="Disordered" evidence="2">
    <location>
        <begin position="378"/>
        <end position="417"/>
    </location>
</feature>
<protein>
    <recommendedName>
        <fullName evidence="3">Arf-GAP domain-containing protein</fullName>
    </recommendedName>
</protein>
<dbReference type="Pfam" id="PF01412">
    <property type="entry name" value="ArfGap"/>
    <property type="match status" value="1"/>
</dbReference>
<dbReference type="GO" id="GO:0008270">
    <property type="term" value="F:zinc ion binding"/>
    <property type="evidence" value="ECO:0007669"/>
    <property type="project" value="UniProtKB-KW"/>
</dbReference>
<feature type="domain" description="Arf-GAP" evidence="3">
    <location>
        <begin position="94"/>
        <end position="206"/>
    </location>
</feature>
<feature type="region of interest" description="Disordered" evidence="2">
    <location>
        <begin position="697"/>
        <end position="749"/>
    </location>
</feature>
<dbReference type="PROSITE" id="PS50115">
    <property type="entry name" value="ARFGAP"/>
    <property type="match status" value="1"/>
</dbReference>
<evidence type="ECO:0000259" key="3">
    <source>
        <dbReference type="PROSITE" id="PS50115"/>
    </source>
</evidence>
<accession>A0A9I9CHN2</accession>
<dbReference type="InterPro" id="IPR044820">
    <property type="entry name" value="AGD14-like"/>
</dbReference>
<keyword evidence="1" id="KW-0863">Zinc-finger</keyword>
<evidence type="ECO:0000256" key="2">
    <source>
        <dbReference type="SAM" id="MobiDB-lite"/>
    </source>
</evidence>
<dbReference type="InterPro" id="IPR038508">
    <property type="entry name" value="ArfGAP_dom_sf"/>
</dbReference>
<keyword evidence="1" id="KW-0862">Zinc</keyword>
<dbReference type="PANTHER" id="PTHR46085:SF16">
    <property type="entry name" value="ARFGAP_RECO-LIKE ZINC FINGER DOMAIN-CONTAINING PROTEIN"/>
    <property type="match status" value="1"/>
</dbReference>
<dbReference type="CDD" id="cd08838">
    <property type="entry name" value="ArfGap_AGFG"/>
    <property type="match status" value="1"/>
</dbReference>
<keyword evidence="1" id="KW-0479">Metal-binding</keyword>
<feature type="compositionally biased region" description="Polar residues" evidence="2">
    <location>
        <begin position="386"/>
        <end position="417"/>
    </location>
</feature>
<evidence type="ECO:0000313" key="4">
    <source>
        <dbReference type="EnsemblPlants" id="MELO3C003662.2.1"/>
    </source>
</evidence>
<dbReference type="PANTHER" id="PTHR46085">
    <property type="entry name" value="ARFGAP/RECO-RELATED"/>
    <property type="match status" value="1"/>
</dbReference>
<feature type="compositionally biased region" description="Basic and acidic residues" evidence="2">
    <location>
        <begin position="330"/>
        <end position="344"/>
    </location>
</feature>
<reference evidence="4" key="1">
    <citation type="submission" date="2023-03" db="UniProtKB">
        <authorList>
            <consortium name="EnsemblPlants"/>
        </authorList>
    </citation>
    <scope>IDENTIFICATION</scope>
</reference>